<dbReference type="Pfam" id="PF05598">
    <property type="entry name" value="DUF772"/>
    <property type="match status" value="1"/>
</dbReference>
<dbReference type="InterPro" id="IPR025668">
    <property type="entry name" value="Tnp_DDE_dom"/>
</dbReference>
<evidence type="ECO:0000313" key="3">
    <source>
        <dbReference type="EMBL" id="SFH64153.1"/>
    </source>
</evidence>
<gene>
    <name evidence="3" type="ORF">SAMN04487861_101130</name>
</gene>
<proteinExistence type="predicted"/>
<dbReference type="Pfam" id="PF13751">
    <property type="entry name" value="DDE_Tnp_1_6"/>
    <property type="match status" value="1"/>
</dbReference>
<name>A0A1I3BPI8_SELRU</name>
<dbReference type="InterPro" id="IPR047629">
    <property type="entry name" value="IS1182_transpos"/>
</dbReference>
<evidence type="ECO:0000259" key="2">
    <source>
        <dbReference type="Pfam" id="PF13751"/>
    </source>
</evidence>
<dbReference type="PANTHER" id="PTHR33408">
    <property type="entry name" value="TRANSPOSASE"/>
    <property type="match status" value="1"/>
</dbReference>
<feature type="domain" description="Transposase InsH N-terminal" evidence="1">
    <location>
        <begin position="1"/>
        <end position="50"/>
    </location>
</feature>
<dbReference type="InterPro" id="IPR008490">
    <property type="entry name" value="Transposase_InsH_N"/>
</dbReference>
<protein>
    <submittedName>
        <fullName evidence="3">Transposase domain</fullName>
    </submittedName>
</protein>
<reference evidence="3 4" key="1">
    <citation type="submission" date="2016-10" db="EMBL/GenBank/DDBJ databases">
        <authorList>
            <person name="de Groot N.N."/>
        </authorList>
    </citation>
    <scope>NUCLEOTIDE SEQUENCE [LARGE SCALE GENOMIC DNA]</scope>
    <source>
        <strain evidence="3 4">Z108</strain>
    </source>
</reference>
<accession>A0A1I3BPI8</accession>
<dbReference type="Proteomes" id="UP000183639">
    <property type="component" value="Unassembled WGS sequence"/>
</dbReference>
<evidence type="ECO:0000259" key="1">
    <source>
        <dbReference type="Pfam" id="PF05598"/>
    </source>
</evidence>
<organism evidence="3 4">
    <name type="scientific">Selenomonas ruminantium</name>
    <dbReference type="NCBI Taxonomy" id="971"/>
    <lineage>
        <taxon>Bacteria</taxon>
        <taxon>Bacillati</taxon>
        <taxon>Bacillota</taxon>
        <taxon>Negativicutes</taxon>
        <taxon>Selenomonadales</taxon>
        <taxon>Selenomonadaceae</taxon>
        <taxon>Selenomonas</taxon>
    </lineage>
</organism>
<sequence length="475" mass="55489">MLAIIVYAGMNHIFSSRRIELTCRRDINFMYLLEGKPVPDHTTIARFRSKHLASCIKELFAQMDFLLEEAGAISLQDIFIDGTKIESVANKYKFVWKKSVLKNQAKLMDKLPDFVNKARKEFSVSLSHGKDIHLHHLKKLRRKLKARQKEQGIQFVHGIGKCKTSLQKTMEQLDEFIARLRKYNKYLHIMGNRNSFAKTDTDATFMRMKEDAMKNGQLKPAYNIQYGTDSEFVTWATVGPQPTDTATLIPFLQELERYTHKRYRNVVADAGYESEENYLYLETNQQRAFIKPNNYEKSKTRKWKQDIGRRENMTYLADEDAYLCVQGRRLTVTREFTRKSKTGFQSQMTHYSCENCKECPVKNQCIHGNHCKTSLEERTKNIEVSKRFQRQRQEDLERITSPEGIQLRINRSIQAEGAFAMVKADMAFRRFLTHGNKNVLVETMLLAMAYNIQKLHCKIQAEKLDRHRIPVDNAA</sequence>
<dbReference type="EMBL" id="FOQK01000001">
    <property type="protein sequence ID" value="SFH64153.1"/>
    <property type="molecule type" value="Genomic_DNA"/>
</dbReference>
<evidence type="ECO:0000313" key="4">
    <source>
        <dbReference type="Proteomes" id="UP000183639"/>
    </source>
</evidence>
<dbReference type="PANTHER" id="PTHR33408:SF2">
    <property type="entry name" value="TRANSPOSASE DDE DOMAIN-CONTAINING PROTEIN"/>
    <property type="match status" value="1"/>
</dbReference>
<dbReference type="NCBIfam" id="NF033551">
    <property type="entry name" value="transpos_IS1182"/>
    <property type="match status" value="1"/>
</dbReference>
<dbReference type="AlphaFoldDB" id="A0A1I3BPI8"/>
<feature type="domain" description="Transposase DDE" evidence="2">
    <location>
        <begin position="324"/>
        <end position="456"/>
    </location>
</feature>